<dbReference type="GO" id="GO:0015990">
    <property type="term" value="P:electron transport coupled proton transport"/>
    <property type="evidence" value="ECO:0007669"/>
    <property type="project" value="TreeGrafter"/>
</dbReference>
<evidence type="ECO:0000256" key="6">
    <source>
        <dbReference type="ARBA" id="ARBA00023027"/>
    </source>
</evidence>
<evidence type="ECO:0000256" key="4">
    <source>
        <dbReference type="ARBA" id="ARBA00022967"/>
    </source>
</evidence>
<evidence type="ECO:0000256" key="2">
    <source>
        <dbReference type="ARBA" id="ARBA00009025"/>
    </source>
</evidence>
<feature type="transmembrane region" description="Helical" evidence="9">
    <location>
        <begin position="175"/>
        <end position="196"/>
    </location>
</feature>
<accession>A0A932ENV9</accession>
<evidence type="ECO:0000256" key="7">
    <source>
        <dbReference type="ARBA" id="ARBA00023136"/>
    </source>
</evidence>
<reference evidence="12" key="1">
    <citation type="submission" date="2020-07" db="EMBL/GenBank/DDBJ databases">
        <title>Huge and variable diversity of episymbiotic CPR bacteria and DPANN archaea in groundwater ecosystems.</title>
        <authorList>
            <person name="He C.Y."/>
            <person name="Keren R."/>
            <person name="Whittaker M."/>
            <person name="Farag I.F."/>
            <person name="Doudna J."/>
            <person name="Cate J.H.D."/>
            <person name="Banfield J.F."/>
        </authorList>
    </citation>
    <scope>NUCLEOTIDE SEQUENCE</scope>
    <source>
        <strain evidence="12">NC_groundwater_580_Pr5_B-0.1um_64_19</strain>
    </source>
</reference>
<feature type="transmembrane region" description="Helical" evidence="9">
    <location>
        <begin position="315"/>
        <end position="334"/>
    </location>
</feature>
<dbReference type="EMBL" id="JACPNR010000004">
    <property type="protein sequence ID" value="MBI2677742.1"/>
    <property type="molecule type" value="Genomic_DNA"/>
</dbReference>
<feature type="transmembrane region" description="Helical" evidence="9">
    <location>
        <begin position="122"/>
        <end position="140"/>
    </location>
</feature>
<dbReference type="GO" id="GO:0048039">
    <property type="term" value="F:ubiquinone binding"/>
    <property type="evidence" value="ECO:0007669"/>
    <property type="project" value="TreeGrafter"/>
</dbReference>
<keyword evidence="4" id="KW-1278">Translocase</keyword>
<comment type="similarity">
    <text evidence="2">Belongs to the complex I subunit 4 family.</text>
</comment>
<dbReference type="GO" id="GO:0012505">
    <property type="term" value="C:endomembrane system"/>
    <property type="evidence" value="ECO:0007669"/>
    <property type="project" value="UniProtKB-SubCell"/>
</dbReference>
<feature type="transmembrane region" description="Helical" evidence="9">
    <location>
        <begin position="346"/>
        <end position="364"/>
    </location>
</feature>
<keyword evidence="3 8" id="KW-0812">Transmembrane</keyword>
<evidence type="ECO:0000313" key="13">
    <source>
        <dbReference type="Proteomes" id="UP000779809"/>
    </source>
</evidence>
<feature type="transmembrane region" description="Helical" evidence="9">
    <location>
        <begin position="146"/>
        <end position="163"/>
    </location>
</feature>
<dbReference type="InterPro" id="IPR001750">
    <property type="entry name" value="ND/Mrp_TM"/>
</dbReference>
<dbReference type="Pfam" id="PF00361">
    <property type="entry name" value="Proton_antipo_M"/>
    <property type="match status" value="1"/>
</dbReference>
<name>A0A932ENV9_9BACT</name>
<evidence type="ECO:0000256" key="9">
    <source>
        <dbReference type="SAM" id="Phobius"/>
    </source>
</evidence>
<evidence type="ECO:0000256" key="8">
    <source>
        <dbReference type="RuleBase" id="RU000320"/>
    </source>
</evidence>
<dbReference type="InterPro" id="IPR003918">
    <property type="entry name" value="NADH_UbQ_OxRdtase"/>
</dbReference>
<evidence type="ECO:0000259" key="10">
    <source>
        <dbReference type="Pfam" id="PF00361"/>
    </source>
</evidence>
<dbReference type="AlphaFoldDB" id="A0A932ENV9"/>
<feature type="transmembrane region" description="Helical" evidence="9">
    <location>
        <begin position="38"/>
        <end position="55"/>
    </location>
</feature>
<dbReference type="Proteomes" id="UP000779809">
    <property type="component" value="Unassembled WGS sequence"/>
</dbReference>
<evidence type="ECO:0000256" key="5">
    <source>
        <dbReference type="ARBA" id="ARBA00022989"/>
    </source>
</evidence>
<feature type="transmembrane region" description="Helical" evidence="9">
    <location>
        <begin position="92"/>
        <end position="110"/>
    </location>
</feature>
<organism evidence="12 13">
    <name type="scientific">Candidatus Korobacter versatilis</name>
    <dbReference type="NCBI Taxonomy" id="658062"/>
    <lineage>
        <taxon>Bacteria</taxon>
        <taxon>Pseudomonadati</taxon>
        <taxon>Acidobacteriota</taxon>
        <taxon>Terriglobia</taxon>
        <taxon>Terriglobales</taxon>
        <taxon>Candidatus Korobacteraceae</taxon>
        <taxon>Candidatus Korobacter</taxon>
    </lineage>
</organism>
<feature type="transmembrane region" description="Helical" evidence="9">
    <location>
        <begin position="420"/>
        <end position="439"/>
    </location>
</feature>
<dbReference type="GO" id="GO:0003954">
    <property type="term" value="F:NADH dehydrogenase activity"/>
    <property type="evidence" value="ECO:0007669"/>
    <property type="project" value="TreeGrafter"/>
</dbReference>
<feature type="transmembrane region" description="Helical" evidence="9">
    <location>
        <begin position="6"/>
        <end position="29"/>
    </location>
</feature>
<dbReference type="GO" id="GO:0042773">
    <property type="term" value="P:ATP synthesis coupled electron transport"/>
    <property type="evidence" value="ECO:0007669"/>
    <property type="project" value="InterPro"/>
</dbReference>
<evidence type="ECO:0000256" key="1">
    <source>
        <dbReference type="ARBA" id="ARBA00004127"/>
    </source>
</evidence>
<evidence type="ECO:0000259" key="11">
    <source>
        <dbReference type="Pfam" id="PF01059"/>
    </source>
</evidence>
<dbReference type="PANTHER" id="PTHR43507:SF1">
    <property type="entry name" value="NADH-UBIQUINONE OXIDOREDUCTASE CHAIN 4"/>
    <property type="match status" value="1"/>
</dbReference>
<sequence>MLNLGAINASILTLVTFLPAIGALVLAVFPRKVIAERWFALGISLVNFIFSLHLLRSDIPTQLSTATVFQFEIDIPWITSPNIHYHLGVDGISVWLVILTTFLVPLSILVSWHSVSHRVKEFYVLILLLETAMIGVFLALDMFLFYVFWEATLIPMALLIGIWGHERRIYASVKFFLYTAIASVFMLGAIIWLYSHFHTFDFATIKQALQTNPSEISWMASFWLFLGFFIAFAVKVPLWPLHTWLPDAHVEAPTAGSVLLAGVLLKMGTYGLLRFNVGLFPDQARFNGPWIMTLAIVGVIYGALVAMVQPNLKKLIAYSSVSHLGFVVLGIFSLTTFGMDGAVFQMLNHGVSTGALFMLAGMLYERRHTYEIKNYGGLATPMPLYATFFLVITLSSIGLPLLNGFVGEFLILAGAFQAKALWGALAATGVIWSACYMLWMYQRVFYGAVTDDHNAHLPDIDARERLALWPTVIAALIMGLAPWWWLARIDSGVLKLLPTLKTITQVIGR</sequence>
<gene>
    <name evidence="12" type="ORF">HYX28_03070</name>
</gene>
<feature type="transmembrane region" description="Helical" evidence="9">
    <location>
        <begin position="384"/>
        <end position="414"/>
    </location>
</feature>
<protein>
    <submittedName>
        <fullName evidence="12">NADH-quinone oxidoreductase subunit M</fullName>
    </submittedName>
</protein>
<keyword evidence="7 9" id="KW-0472">Membrane</keyword>
<dbReference type="GO" id="GO:0016020">
    <property type="term" value="C:membrane"/>
    <property type="evidence" value="ECO:0007669"/>
    <property type="project" value="UniProtKB-SubCell"/>
</dbReference>
<keyword evidence="6" id="KW-0520">NAD</keyword>
<feature type="domain" description="NADH:quinone oxidoreductase/Mrp antiporter transmembrane" evidence="10">
    <location>
        <begin position="139"/>
        <end position="427"/>
    </location>
</feature>
<evidence type="ECO:0000256" key="3">
    <source>
        <dbReference type="ARBA" id="ARBA00022692"/>
    </source>
</evidence>
<feature type="transmembrane region" description="Helical" evidence="9">
    <location>
        <begin position="250"/>
        <end position="270"/>
    </location>
</feature>
<feature type="transmembrane region" description="Helical" evidence="9">
    <location>
        <begin position="466"/>
        <end position="486"/>
    </location>
</feature>
<feature type="domain" description="NADH:ubiquinone oxidoreductase chain 4 N-terminal" evidence="11">
    <location>
        <begin position="60"/>
        <end position="134"/>
    </location>
</feature>
<proteinExistence type="inferred from homology"/>
<comment type="caution">
    <text evidence="12">The sequence shown here is derived from an EMBL/GenBank/DDBJ whole genome shotgun (WGS) entry which is preliminary data.</text>
</comment>
<feature type="transmembrane region" description="Helical" evidence="9">
    <location>
        <begin position="290"/>
        <end position="308"/>
    </location>
</feature>
<comment type="subcellular location">
    <subcellularLocation>
        <location evidence="1">Endomembrane system</location>
        <topology evidence="1">Multi-pass membrane protein</topology>
    </subcellularLocation>
    <subcellularLocation>
        <location evidence="8">Membrane</location>
        <topology evidence="8">Multi-pass membrane protein</topology>
    </subcellularLocation>
</comment>
<dbReference type="PANTHER" id="PTHR43507">
    <property type="entry name" value="NADH-UBIQUINONE OXIDOREDUCTASE CHAIN 4"/>
    <property type="match status" value="1"/>
</dbReference>
<feature type="transmembrane region" description="Helical" evidence="9">
    <location>
        <begin position="216"/>
        <end position="238"/>
    </location>
</feature>
<dbReference type="PRINTS" id="PR01437">
    <property type="entry name" value="NUOXDRDTASE4"/>
</dbReference>
<dbReference type="Pfam" id="PF01059">
    <property type="entry name" value="Oxidored_q5_N"/>
    <property type="match status" value="1"/>
</dbReference>
<dbReference type="GO" id="GO:0008137">
    <property type="term" value="F:NADH dehydrogenase (ubiquinone) activity"/>
    <property type="evidence" value="ECO:0007669"/>
    <property type="project" value="InterPro"/>
</dbReference>
<evidence type="ECO:0000313" key="12">
    <source>
        <dbReference type="EMBL" id="MBI2677742.1"/>
    </source>
</evidence>
<dbReference type="NCBIfam" id="TIGR01972">
    <property type="entry name" value="NDH_I_M"/>
    <property type="match status" value="1"/>
</dbReference>
<dbReference type="InterPro" id="IPR000260">
    <property type="entry name" value="NADH4_N"/>
</dbReference>
<keyword evidence="5 9" id="KW-1133">Transmembrane helix</keyword>
<dbReference type="InterPro" id="IPR010227">
    <property type="entry name" value="NADH_Q_OxRdtase_chainM/4"/>
</dbReference>